<dbReference type="InterPro" id="IPR052905">
    <property type="entry name" value="LD-transpeptidase_YkuD-like"/>
</dbReference>
<feature type="signal peptide" evidence="9">
    <location>
        <begin position="1"/>
        <end position="42"/>
    </location>
</feature>
<dbReference type="InterPro" id="IPR005490">
    <property type="entry name" value="LD_TPept_cat_dom"/>
</dbReference>
<sequence length="577" mass="61715">MGAGGARGAQGALGVCCRFLGRRRFLALLGGLWLGLAGPACQAQPASASPWFDAGRPSARSHEALALLADAPSHGLRAEDYGLAALHEAVAQAGRQPADAATADALARALDAALRAYLGDLREGRVDPRQLHHDFEPPRRDPAADPAVLLQAALARGRLAEAVRDATPRLPQYEQLRGALARYRSLAGHPAWQQPLPKLPAAQRGRPRTLEPGGDYAGLARLAERLIALGDLAAADAAPWLAPAAPSGAASAAVSAPPHARYEGALLAAVQAFQTRHGLGADGRLGRATLAQLEVPPAARARQIELALERLRWTPALYGPRMIVVNVPEFVLRAYEVAADGRIELRLAMKVIVGQALRTQTPLLDEELRSIELSPYWNVPPSIARQELVPELRRSPGVWAREGYEFVAAGAAVATALTEGGLDAVLAGHARIRQRPGPRNALGTIKFVFPNRESVYLHDTSAPGLFGRERRDFSHGCIRIEQPLALARLVLRGQPEGDEAWLREALAGGRNTHVRVAQPWQVLIAYGTALVKEGRVFFFDDIYGHDRALDAALQRPRLASPRGSAPAPVVSPPAARP</sequence>
<evidence type="ECO:0000256" key="4">
    <source>
        <dbReference type="ARBA" id="ARBA00022960"/>
    </source>
</evidence>
<keyword evidence="9" id="KW-0732">Signal</keyword>
<feature type="domain" description="L,D-TPase catalytic" evidence="10">
    <location>
        <begin position="321"/>
        <end position="503"/>
    </location>
</feature>
<evidence type="ECO:0000256" key="1">
    <source>
        <dbReference type="ARBA" id="ARBA00004752"/>
    </source>
</evidence>
<evidence type="ECO:0000256" key="3">
    <source>
        <dbReference type="ARBA" id="ARBA00022679"/>
    </source>
</evidence>
<organism evidence="11 12">
    <name type="scientific">Sphaerotilus microaerophilus</name>
    <dbReference type="NCBI Taxonomy" id="2914710"/>
    <lineage>
        <taxon>Bacteria</taxon>
        <taxon>Pseudomonadati</taxon>
        <taxon>Pseudomonadota</taxon>
        <taxon>Betaproteobacteria</taxon>
        <taxon>Burkholderiales</taxon>
        <taxon>Sphaerotilaceae</taxon>
        <taxon>Sphaerotilus</taxon>
    </lineage>
</organism>
<dbReference type="Gene3D" id="1.10.101.10">
    <property type="entry name" value="PGBD-like superfamily/PGBD"/>
    <property type="match status" value="1"/>
</dbReference>
<name>A0ABN6PI58_9BURK</name>
<protein>
    <recommendedName>
        <fullName evidence="10">L,D-TPase catalytic domain-containing protein</fullName>
    </recommendedName>
</protein>
<feature type="region of interest" description="Disordered" evidence="8">
    <location>
        <begin position="558"/>
        <end position="577"/>
    </location>
</feature>
<keyword evidence="3" id="KW-0808">Transferase</keyword>
<dbReference type="PANTHER" id="PTHR41533:SF2">
    <property type="entry name" value="BLR7131 PROTEIN"/>
    <property type="match status" value="1"/>
</dbReference>
<evidence type="ECO:0000259" key="10">
    <source>
        <dbReference type="PROSITE" id="PS52029"/>
    </source>
</evidence>
<dbReference type="Pfam" id="PF01471">
    <property type="entry name" value="PG_binding_1"/>
    <property type="match status" value="1"/>
</dbReference>
<gene>
    <name evidence="11" type="ORF">CATMQ487_03560</name>
</gene>
<evidence type="ECO:0000256" key="2">
    <source>
        <dbReference type="ARBA" id="ARBA00005992"/>
    </source>
</evidence>
<evidence type="ECO:0000313" key="11">
    <source>
        <dbReference type="EMBL" id="BDI03386.1"/>
    </source>
</evidence>
<evidence type="ECO:0000256" key="5">
    <source>
        <dbReference type="ARBA" id="ARBA00022984"/>
    </source>
</evidence>
<dbReference type="InterPro" id="IPR038063">
    <property type="entry name" value="Transpep_catalytic_dom"/>
</dbReference>
<dbReference type="CDD" id="cd16913">
    <property type="entry name" value="YkuD_like"/>
    <property type="match status" value="1"/>
</dbReference>
<dbReference type="SUPFAM" id="SSF47090">
    <property type="entry name" value="PGBD-like"/>
    <property type="match status" value="1"/>
</dbReference>
<dbReference type="InterPro" id="IPR036366">
    <property type="entry name" value="PGBDSf"/>
</dbReference>
<evidence type="ECO:0000256" key="8">
    <source>
        <dbReference type="SAM" id="MobiDB-lite"/>
    </source>
</evidence>
<dbReference type="PROSITE" id="PS51318">
    <property type="entry name" value="TAT"/>
    <property type="match status" value="1"/>
</dbReference>
<feature type="compositionally biased region" description="Low complexity" evidence="8">
    <location>
        <begin position="559"/>
        <end position="568"/>
    </location>
</feature>
<evidence type="ECO:0000256" key="9">
    <source>
        <dbReference type="SAM" id="SignalP"/>
    </source>
</evidence>
<keyword evidence="4 7" id="KW-0133">Cell shape</keyword>
<dbReference type="SUPFAM" id="SSF141523">
    <property type="entry name" value="L,D-transpeptidase catalytic domain-like"/>
    <property type="match status" value="1"/>
</dbReference>
<evidence type="ECO:0000256" key="7">
    <source>
        <dbReference type="PROSITE-ProRule" id="PRU01373"/>
    </source>
</evidence>
<dbReference type="PROSITE" id="PS52029">
    <property type="entry name" value="LD_TPASE"/>
    <property type="match status" value="1"/>
</dbReference>
<feature type="active site" description="Proton donor/acceptor" evidence="7">
    <location>
        <position position="458"/>
    </location>
</feature>
<dbReference type="Gene3D" id="2.40.440.10">
    <property type="entry name" value="L,D-transpeptidase catalytic domain-like"/>
    <property type="match status" value="1"/>
</dbReference>
<keyword evidence="12" id="KW-1185">Reference proteome</keyword>
<dbReference type="Pfam" id="PF03734">
    <property type="entry name" value="YkuD"/>
    <property type="match status" value="1"/>
</dbReference>
<accession>A0ABN6PI58</accession>
<comment type="similarity">
    <text evidence="2">Belongs to the YkuD family.</text>
</comment>
<dbReference type="InterPro" id="IPR002477">
    <property type="entry name" value="Peptidoglycan-bd-like"/>
</dbReference>
<dbReference type="EMBL" id="AP025730">
    <property type="protein sequence ID" value="BDI03386.1"/>
    <property type="molecule type" value="Genomic_DNA"/>
</dbReference>
<keyword evidence="6 7" id="KW-0961">Cell wall biogenesis/degradation</keyword>
<evidence type="ECO:0000313" key="12">
    <source>
        <dbReference type="Proteomes" id="UP001057498"/>
    </source>
</evidence>
<dbReference type="Proteomes" id="UP001057498">
    <property type="component" value="Chromosome"/>
</dbReference>
<comment type="pathway">
    <text evidence="1 7">Cell wall biogenesis; peptidoglycan biosynthesis.</text>
</comment>
<dbReference type="InterPro" id="IPR036365">
    <property type="entry name" value="PGBD-like_sf"/>
</dbReference>
<evidence type="ECO:0000256" key="6">
    <source>
        <dbReference type="ARBA" id="ARBA00023316"/>
    </source>
</evidence>
<dbReference type="Pfam" id="PF20142">
    <property type="entry name" value="Scaffold"/>
    <property type="match status" value="1"/>
</dbReference>
<feature type="chain" id="PRO_5047083837" description="L,D-TPase catalytic domain-containing protein" evidence="9">
    <location>
        <begin position="43"/>
        <end position="577"/>
    </location>
</feature>
<keyword evidence="5 7" id="KW-0573">Peptidoglycan synthesis</keyword>
<proteinExistence type="inferred from homology"/>
<feature type="region of interest" description="Disordered" evidence="8">
    <location>
        <begin position="194"/>
        <end position="214"/>
    </location>
</feature>
<reference evidence="11" key="1">
    <citation type="submission" date="2022-04" db="EMBL/GenBank/DDBJ databases">
        <title>Whole genome sequence of Sphaerotilus sp. FB-5.</title>
        <authorList>
            <person name="Takeda M."/>
            <person name="Narihara S."/>
            <person name="Akimoto M."/>
            <person name="Akimoto R."/>
            <person name="Nishiyashiki S."/>
            <person name="Murakami T."/>
        </authorList>
    </citation>
    <scope>NUCLEOTIDE SEQUENCE</scope>
    <source>
        <strain evidence="11">FB-5</strain>
    </source>
</reference>
<feature type="active site" description="Nucleophile" evidence="7">
    <location>
        <position position="477"/>
    </location>
</feature>
<dbReference type="PANTHER" id="PTHR41533">
    <property type="entry name" value="L,D-TRANSPEPTIDASE HI_1667-RELATED"/>
    <property type="match status" value="1"/>
</dbReference>
<dbReference type="InterPro" id="IPR006311">
    <property type="entry name" value="TAT_signal"/>
</dbReference>
<dbReference type="InterPro" id="IPR045380">
    <property type="entry name" value="LD_TPept_scaffold_dom"/>
</dbReference>